<evidence type="ECO:0000256" key="1">
    <source>
        <dbReference type="SAM" id="Phobius"/>
    </source>
</evidence>
<keyword evidence="3" id="KW-1185">Reference proteome</keyword>
<proteinExistence type="predicted"/>
<dbReference type="EMBL" id="VSRR010075653">
    <property type="protein sequence ID" value="MPC87803.1"/>
    <property type="molecule type" value="Genomic_DNA"/>
</dbReference>
<name>A0A5B7IZX7_PORTR</name>
<keyword evidence="1" id="KW-0472">Membrane</keyword>
<dbReference type="PROSITE" id="PS51257">
    <property type="entry name" value="PROKAR_LIPOPROTEIN"/>
    <property type="match status" value="1"/>
</dbReference>
<evidence type="ECO:0000313" key="3">
    <source>
        <dbReference type="Proteomes" id="UP000324222"/>
    </source>
</evidence>
<protein>
    <submittedName>
        <fullName evidence="2">Uncharacterized protein</fullName>
    </submittedName>
</protein>
<keyword evidence="1" id="KW-1133">Transmembrane helix</keyword>
<comment type="caution">
    <text evidence="2">The sequence shown here is derived from an EMBL/GenBank/DDBJ whole genome shotgun (WGS) entry which is preliminary data.</text>
</comment>
<dbReference type="Proteomes" id="UP000324222">
    <property type="component" value="Unassembled WGS sequence"/>
</dbReference>
<reference evidence="2 3" key="1">
    <citation type="submission" date="2019-05" db="EMBL/GenBank/DDBJ databases">
        <title>Another draft genome of Portunus trituberculatus and its Hox gene families provides insights of decapod evolution.</title>
        <authorList>
            <person name="Jeong J.-H."/>
            <person name="Song I."/>
            <person name="Kim S."/>
            <person name="Choi T."/>
            <person name="Kim D."/>
            <person name="Ryu S."/>
            <person name="Kim W."/>
        </authorList>
    </citation>
    <scope>NUCLEOTIDE SEQUENCE [LARGE SCALE GENOMIC DNA]</scope>
    <source>
        <tissue evidence="2">Muscle</tissue>
    </source>
</reference>
<dbReference type="AlphaFoldDB" id="A0A5B7IZX7"/>
<keyword evidence="1" id="KW-0812">Transmembrane</keyword>
<sequence>MSKHYTNMRKSGRNTMWQQWHLLMACIDCTILQLCLSSFSGHLVSLL</sequence>
<accession>A0A5B7IZX7</accession>
<organism evidence="2 3">
    <name type="scientific">Portunus trituberculatus</name>
    <name type="common">Swimming crab</name>
    <name type="synonym">Neptunus trituberculatus</name>
    <dbReference type="NCBI Taxonomy" id="210409"/>
    <lineage>
        <taxon>Eukaryota</taxon>
        <taxon>Metazoa</taxon>
        <taxon>Ecdysozoa</taxon>
        <taxon>Arthropoda</taxon>
        <taxon>Crustacea</taxon>
        <taxon>Multicrustacea</taxon>
        <taxon>Malacostraca</taxon>
        <taxon>Eumalacostraca</taxon>
        <taxon>Eucarida</taxon>
        <taxon>Decapoda</taxon>
        <taxon>Pleocyemata</taxon>
        <taxon>Brachyura</taxon>
        <taxon>Eubrachyura</taxon>
        <taxon>Portunoidea</taxon>
        <taxon>Portunidae</taxon>
        <taxon>Portuninae</taxon>
        <taxon>Portunus</taxon>
    </lineage>
</organism>
<feature type="transmembrane region" description="Helical" evidence="1">
    <location>
        <begin position="20"/>
        <end position="39"/>
    </location>
</feature>
<evidence type="ECO:0000313" key="2">
    <source>
        <dbReference type="EMBL" id="MPC87803.1"/>
    </source>
</evidence>
<gene>
    <name evidence="2" type="ORF">E2C01_082679</name>
</gene>